<protein>
    <submittedName>
        <fullName evidence="2">MukF</fullName>
    </submittedName>
</protein>
<evidence type="ECO:0000313" key="3">
    <source>
        <dbReference type="Proteomes" id="UP001431209"/>
    </source>
</evidence>
<keyword evidence="3" id="KW-1185">Reference proteome</keyword>
<dbReference type="Proteomes" id="UP001431209">
    <property type="component" value="Unassembled WGS sequence"/>
</dbReference>
<feature type="transmembrane region" description="Helical" evidence="1">
    <location>
        <begin position="25"/>
        <end position="46"/>
    </location>
</feature>
<evidence type="ECO:0000313" key="2">
    <source>
        <dbReference type="EMBL" id="KAL0476266.1"/>
    </source>
</evidence>
<sequence>MSTVGYGSLVENLTDEEKDVVKGCLVRIISAGCALACASSLGAFYLTKNQTRTRRMIGVVLAGAIGSQVGCTAAIPHSLVRLARIEDPNSQLAQGARKMLRTYLDSPNEVSAVEVDDTVEFDQSDYILGTDTSAVQIPKDLENKENA</sequence>
<evidence type="ECO:0000256" key="1">
    <source>
        <dbReference type="SAM" id="Phobius"/>
    </source>
</evidence>
<organism evidence="2 3">
    <name type="scientific">Acrasis kona</name>
    <dbReference type="NCBI Taxonomy" id="1008807"/>
    <lineage>
        <taxon>Eukaryota</taxon>
        <taxon>Discoba</taxon>
        <taxon>Heterolobosea</taxon>
        <taxon>Tetramitia</taxon>
        <taxon>Eutetramitia</taxon>
        <taxon>Acrasidae</taxon>
        <taxon>Acrasis</taxon>
    </lineage>
</organism>
<keyword evidence="1" id="KW-0812">Transmembrane</keyword>
<keyword evidence="1" id="KW-1133">Transmembrane helix</keyword>
<accession>A0AAW2YHQ1</accession>
<gene>
    <name evidence="2" type="ORF">AKO1_004227</name>
</gene>
<name>A0AAW2YHQ1_9EUKA</name>
<keyword evidence="1" id="KW-0472">Membrane</keyword>
<reference evidence="2 3" key="1">
    <citation type="submission" date="2024-03" db="EMBL/GenBank/DDBJ databases">
        <title>The Acrasis kona genome and developmental transcriptomes reveal deep origins of eukaryotic multicellular pathways.</title>
        <authorList>
            <person name="Sheikh S."/>
            <person name="Fu C.-J."/>
            <person name="Brown M.W."/>
            <person name="Baldauf S.L."/>
        </authorList>
    </citation>
    <scope>NUCLEOTIDE SEQUENCE [LARGE SCALE GENOMIC DNA]</scope>
    <source>
        <strain evidence="2 3">ATCC MYA-3509</strain>
    </source>
</reference>
<dbReference type="EMBL" id="JAOPGA020000001">
    <property type="protein sequence ID" value="KAL0476266.1"/>
    <property type="molecule type" value="Genomic_DNA"/>
</dbReference>
<dbReference type="AlphaFoldDB" id="A0AAW2YHQ1"/>
<comment type="caution">
    <text evidence="2">The sequence shown here is derived from an EMBL/GenBank/DDBJ whole genome shotgun (WGS) entry which is preliminary data.</text>
</comment>
<proteinExistence type="predicted"/>